<evidence type="ECO:0000313" key="1">
    <source>
        <dbReference type="EMBL" id="EJK70315.1"/>
    </source>
</evidence>
<reference evidence="1 2" key="1">
    <citation type="journal article" date="2012" name="Genome Biol.">
        <title>Genome and low-iron response of an oceanic diatom adapted to chronic iron limitation.</title>
        <authorList>
            <person name="Lommer M."/>
            <person name="Specht M."/>
            <person name="Roy A.S."/>
            <person name="Kraemer L."/>
            <person name="Andreson R."/>
            <person name="Gutowska M.A."/>
            <person name="Wolf J."/>
            <person name="Bergner S.V."/>
            <person name="Schilhabel M.B."/>
            <person name="Klostermeier U.C."/>
            <person name="Beiko R.G."/>
            <person name="Rosenstiel P."/>
            <person name="Hippler M."/>
            <person name="Laroche J."/>
        </authorList>
    </citation>
    <scope>NUCLEOTIDE SEQUENCE [LARGE SCALE GENOMIC DNA]</scope>
    <source>
        <strain evidence="1 2">CCMP1005</strain>
    </source>
</reference>
<accession>K0SY53</accession>
<dbReference type="Gene3D" id="1.25.40.10">
    <property type="entry name" value="Tetratricopeptide repeat domain"/>
    <property type="match status" value="1"/>
</dbReference>
<dbReference type="InterPro" id="IPR011990">
    <property type="entry name" value="TPR-like_helical_dom_sf"/>
</dbReference>
<organism evidence="1 2">
    <name type="scientific">Thalassiosira oceanica</name>
    <name type="common">Marine diatom</name>
    <dbReference type="NCBI Taxonomy" id="159749"/>
    <lineage>
        <taxon>Eukaryota</taxon>
        <taxon>Sar</taxon>
        <taxon>Stramenopiles</taxon>
        <taxon>Ochrophyta</taxon>
        <taxon>Bacillariophyta</taxon>
        <taxon>Coscinodiscophyceae</taxon>
        <taxon>Thalassiosirophycidae</taxon>
        <taxon>Thalassiosirales</taxon>
        <taxon>Thalassiosiraceae</taxon>
        <taxon>Thalassiosira</taxon>
    </lineage>
</organism>
<comment type="caution">
    <text evidence="1">The sequence shown here is derived from an EMBL/GenBank/DDBJ whole genome shotgun (WGS) entry which is preliminary data.</text>
</comment>
<keyword evidence="2" id="KW-1185">Reference proteome</keyword>
<name>K0SY53_THAOC</name>
<protein>
    <submittedName>
        <fullName evidence="1">Uncharacterized protein</fullName>
    </submittedName>
</protein>
<proteinExistence type="predicted"/>
<dbReference type="AlphaFoldDB" id="K0SY53"/>
<evidence type="ECO:0000313" key="2">
    <source>
        <dbReference type="Proteomes" id="UP000266841"/>
    </source>
</evidence>
<dbReference type="Proteomes" id="UP000266841">
    <property type="component" value="Unassembled WGS sequence"/>
</dbReference>
<gene>
    <name evidence="1" type="ORF">THAOC_08336</name>
</gene>
<dbReference type="SUPFAM" id="SSF81901">
    <property type="entry name" value="HCP-like"/>
    <property type="match status" value="1"/>
</dbReference>
<sequence length="94" mass="10657">MGIRHWQEAAMNGDVASRHFLGVAEYNQGNCELAVQHLMISAKMGDELSLNCIKEMFMGGLATKEQYTEALMGYRDAVEEMKSPQREDAKRLKF</sequence>
<dbReference type="EMBL" id="AGNL01008710">
    <property type="protein sequence ID" value="EJK70315.1"/>
    <property type="molecule type" value="Genomic_DNA"/>
</dbReference>